<name>A0ABR8QV18_9BACI</name>
<feature type="compositionally biased region" description="Basic and acidic residues" evidence="1">
    <location>
        <begin position="38"/>
        <end position="51"/>
    </location>
</feature>
<evidence type="ECO:0000313" key="2">
    <source>
        <dbReference type="EMBL" id="MBD7939379.1"/>
    </source>
</evidence>
<organism evidence="2 3">
    <name type="scientific">Cytobacillus stercorigallinarum</name>
    <dbReference type="NCBI Taxonomy" id="2762240"/>
    <lineage>
        <taxon>Bacteria</taxon>
        <taxon>Bacillati</taxon>
        <taxon>Bacillota</taxon>
        <taxon>Bacilli</taxon>
        <taxon>Bacillales</taxon>
        <taxon>Bacillaceae</taxon>
        <taxon>Cytobacillus</taxon>
    </lineage>
</organism>
<keyword evidence="3" id="KW-1185">Reference proteome</keyword>
<feature type="region of interest" description="Disordered" evidence="1">
    <location>
        <begin position="1"/>
        <end position="85"/>
    </location>
</feature>
<accession>A0ABR8QV18</accession>
<protein>
    <recommendedName>
        <fullName evidence="4">Cytosolic protein</fullName>
    </recommendedName>
</protein>
<feature type="compositionally biased region" description="Basic and acidic residues" evidence="1">
    <location>
        <begin position="1"/>
        <end position="17"/>
    </location>
</feature>
<evidence type="ECO:0008006" key="4">
    <source>
        <dbReference type="Google" id="ProtNLM"/>
    </source>
</evidence>
<proteinExistence type="predicted"/>
<feature type="compositionally biased region" description="Basic and acidic residues" evidence="1">
    <location>
        <begin position="60"/>
        <end position="85"/>
    </location>
</feature>
<dbReference type="RefSeq" id="WP_191817049.1">
    <property type="nucleotide sequence ID" value="NZ_JACSQT010000016.1"/>
</dbReference>
<comment type="caution">
    <text evidence="2">The sequence shown here is derived from an EMBL/GenBank/DDBJ whole genome shotgun (WGS) entry which is preliminary data.</text>
</comment>
<evidence type="ECO:0000313" key="3">
    <source>
        <dbReference type="Proteomes" id="UP000657931"/>
    </source>
</evidence>
<reference evidence="2 3" key="1">
    <citation type="submission" date="2020-08" db="EMBL/GenBank/DDBJ databases">
        <title>A Genomic Blueprint of the Chicken Gut Microbiome.</title>
        <authorList>
            <person name="Gilroy R."/>
            <person name="Ravi A."/>
            <person name="Getino M."/>
            <person name="Pursley I."/>
            <person name="Horton D.L."/>
            <person name="Alikhan N.-F."/>
            <person name="Baker D."/>
            <person name="Gharbi K."/>
            <person name="Hall N."/>
            <person name="Watson M."/>
            <person name="Adriaenssens E.M."/>
            <person name="Foster-Nyarko E."/>
            <person name="Jarju S."/>
            <person name="Secka A."/>
            <person name="Antonio M."/>
            <person name="Oren A."/>
            <person name="Chaudhuri R."/>
            <person name="La Ragione R.M."/>
            <person name="Hildebrand F."/>
            <person name="Pallen M.J."/>
        </authorList>
    </citation>
    <scope>NUCLEOTIDE SEQUENCE [LARGE SCALE GENOMIC DNA]</scope>
    <source>
        <strain evidence="2 3">Sa5YUA1</strain>
    </source>
</reference>
<gene>
    <name evidence="2" type="ORF">H9655_20255</name>
</gene>
<evidence type="ECO:0000256" key="1">
    <source>
        <dbReference type="SAM" id="MobiDB-lite"/>
    </source>
</evidence>
<dbReference type="EMBL" id="JACSQT010000016">
    <property type="protein sequence ID" value="MBD7939379.1"/>
    <property type="molecule type" value="Genomic_DNA"/>
</dbReference>
<sequence>MDQNKKYSDFDNVESQKENLAVEDLPEGPYGSPRGKHTPVENKSSEWEEGQHQSSAFVYENRELHADIPREMPGAHDPHSEAENE</sequence>
<dbReference type="Proteomes" id="UP000657931">
    <property type="component" value="Unassembled WGS sequence"/>
</dbReference>